<dbReference type="SUPFAM" id="SSF88713">
    <property type="entry name" value="Glycoside hydrolase/deacetylase"/>
    <property type="match status" value="1"/>
</dbReference>
<organism evidence="4 5">
    <name type="scientific">Leuconostoc aquikimchii</name>
    <dbReference type="NCBI Taxonomy" id="3236804"/>
    <lineage>
        <taxon>Bacteria</taxon>
        <taxon>Bacillati</taxon>
        <taxon>Bacillota</taxon>
        <taxon>Bacilli</taxon>
        <taxon>Lactobacillales</taxon>
        <taxon>Lactobacillaceae</taxon>
        <taxon>Leuconostoc</taxon>
    </lineage>
</organism>
<dbReference type="Proteomes" id="UP001556617">
    <property type="component" value="Unassembled WGS sequence"/>
</dbReference>
<keyword evidence="1" id="KW-0732">Signal</keyword>
<keyword evidence="5" id="KW-1185">Reference proteome</keyword>
<dbReference type="InterPro" id="IPR051398">
    <property type="entry name" value="Polysacch_Deacetylase"/>
</dbReference>
<evidence type="ECO:0000313" key="5">
    <source>
        <dbReference type="Proteomes" id="UP001556617"/>
    </source>
</evidence>
<accession>A0ABV3S3M3</accession>
<reference evidence="4 5" key="1">
    <citation type="submission" date="2024-07" db="EMBL/GenBank/DDBJ databases">
        <authorList>
            <person name="Yun M."/>
        </authorList>
    </citation>
    <scope>NUCLEOTIDE SEQUENCE [LARGE SCALE GENOMIC DNA]</scope>
    <source>
        <strain evidence="4 5">MS01</strain>
    </source>
</reference>
<keyword evidence="2" id="KW-0472">Membrane</keyword>
<dbReference type="InterPro" id="IPR011330">
    <property type="entry name" value="Glyco_hydro/deAcase_b/a-brl"/>
</dbReference>
<dbReference type="Gene3D" id="3.20.20.370">
    <property type="entry name" value="Glycoside hydrolase/deacetylase"/>
    <property type="match status" value="1"/>
</dbReference>
<dbReference type="InterPro" id="IPR002509">
    <property type="entry name" value="NODB_dom"/>
</dbReference>
<gene>
    <name evidence="4" type="ORF">AB3K24_04800</name>
</gene>
<feature type="domain" description="NodB homology" evidence="3">
    <location>
        <begin position="127"/>
        <end position="300"/>
    </location>
</feature>
<evidence type="ECO:0000313" key="4">
    <source>
        <dbReference type="EMBL" id="MEX0380668.1"/>
    </source>
</evidence>
<dbReference type="PANTHER" id="PTHR34216">
    <property type="match status" value="1"/>
</dbReference>
<name>A0ABV3S3M3_9LACO</name>
<comment type="caution">
    <text evidence="4">The sequence shown here is derived from an EMBL/GenBank/DDBJ whole genome shotgun (WGS) entry which is preliminary data.</text>
</comment>
<evidence type="ECO:0000256" key="1">
    <source>
        <dbReference type="ARBA" id="ARBA00022729"/>
    </source>
</evidence>
<keyword evidence="2" id="KW-0812">Transmembrane</keyword>
<keyword evidence="2" id="KW-1133">Transmembrane helix</keyword>
<dbReference type="PANTHER" id="PTHR34216:SF7">
    <property type="entry name" value="POLY-BETA-1,6-N-ACETYL-D-GLUCOSAMINE N-DEACETYLASE"/>
    <property type="match status" value="1"/>
</dbReference>
<protein>
    <submittedName>
        <fullName evidence="4">Polysaccharide deacetylase family protein</fullName>
    </submittedName>
</protein>
<dbReference type="PROSITE" id="PS51677">
    <property type="entry name" value="NODB"/>
    <property type="match status" value="1"/>
</dbReference>
<evidence type="ECO:0000259" key="3">
    <source>
        <dbReference type="PROSITE" id="PS51677"/>
    </source>
</evidence>
<dbReference type="Pfam" id="PF01522">
    <property type="entry name" value="Polysacc_deac_1"/>
    <property type="match status" value="1"/>
</dbReference>
<feature type="transmembrane region" description="Helical" evidence="2">
    <location>
        <begin position="7"/>
        <end position="26"/>
    </location>
</feature>
<sequence length="300" mass="34567">MLKKQRKILIFIIFLMMTCFVALIWLSCEQIGFQKRQRQHVDYTYKDFAANNKAVTDGVIILAYHRILKNSVTTSVAQKVSQNPQLHEYNVNEPEFVKQMAWLKKNSSVWSMTTFLKKVQDNDIKGKHVVVTFDDIDTTLPRNVAPVMNDKKIPYTMFVITGKVGQNMDGEQMASWQQLNQLAKNPLVDVGLHTHKLHYQENNQPILSTSHISKQRMIADYKKSYQTLQKKMQVKPTVFAYPYGSKNKSLTHYMAGHGMQGIFLLEPGIITNDLANIKKGIPRFIVTNSNFNALQLWLEN</sequence>
<dbReference type="RefSeq" id="WP_367974061.1">
    <property type="nucleotide sequence ID" value="NZ_JBFPEQ010000001.1"/>
</dbReference>
<dbReference type="PROSITE" id="PS51257">
    <property type="entry name" value="PROKAR_LIPOPROTEIN"/>
    <property type="match status" value="1"/>
</dbReference>
<proteinExistence type="predicted"/>
<evidence type="ECO:0000256" key="2">
    <source>
        <dbReference type="SAM" id="Phobius"/>
    </source>
</evidence>
<dbReference type="EMBL" id="JBFPER010000001">
    <property type="protein sequence ID" value="MEX0380668.1"/>
    <property type="molecule type" value="Genomic_DNA"/>
</dbReference>